<comment type="caution">
    <text evidence="1">The sequence shown here is derived from an EMBL/GenBank/DDBJ whole genome shotgun (WGS) entry which is preliminary data.</text>
</comment>
<organism evidence="1 2">
    <name type="scientific">Nephila pilipes</name>
    <name type="common">Giant wood spider</name>
    <name type="synonym">Nephila maculata</name>
    <dbReference type="NCBI Taxonomy" id="299642"/>
    <lineage>
        <taxon>Eukaryota</taxon>
        <taxon>Metazoa</taxon>
        <taxon>Ecdysozoa</taxon>
        <taxon>Arthropoda</taxon>
        <taxon>Chelicerata</taxon>
        <taxon>Arachnida</taxon>
        <taxon>Araneae</taxon>
        <taxon>Araneomorphae</taxon>
        <taxon>Entelegynae</taxon>
        <taxon>Araneoidea</taxon>
        <taxon>Nephilidae</taxon>
        <taxon>Nephila</taxon>
    </lineage>
</organism>
<evidence type="ECO:0000313" key="1">
    <source>
        <dbReference type="EMBL" id="GFS67568.1"/>
    </source>
</evidence>
<dbReference type="EMBL" id="BMAW01048740">
    <property type="protein sequence ID" value="GFS67568.1"/>
    <property type="molecule type" value="Genomic_DNA"/>
</dbReference>
<protein>
    <submittedName>
        <fullName evidence="1">Uncharacterized protein</fullName>
    </submittedName>
</protein>
<evidence type="ECO:0000313" key="2">
    <source>
        <dbReference type="Proteomes" id="UP000887013"/>
    </source>
</evidence>
<keyword evidence="2" id="KW-1185">Reference proteome</keyword>
<accession>A0A8X6J0G4</accession>
<gene>
    <name evidence="1" type="ORF">NPIL_235651</name>
</gene>
<dbReference type="Proteomes" id="UP000887013">
    <property type="component" value="Unassembled WGS sequence"/>
</dbReference>
<name>A0A8X6J0G4_NEPPI</name>
<reference evidence="1" key="1">
    <citation type="submission" date="2020-08" db="EMBL/GenBank/DDBJ databases">
        <title>Multicomponent nature underlies the extraordinary mechanical properties of spider dragline silk.</title>
        <authorList>
            <person name="Kono N."/>
            <person name="Nakamura H."/>
            <person name="Mori M."/>
            <person name="Yoshida Y."/>
            <person name="Ohtoshi R."/>
            <person name="Malay A.D."/>
            <person name="Moran D.A.P."/>
            <person name="Tomita M."/>
            <person name="Numata K."/>
            <person name="Arakawa K."/>
        </authorList>
    </citation>
    <scope>NUCLEOTIDE SEQUENCE</scope>
</reference>
<proteinExistence type="predicted"/>
<sequence>MLFSVAHSWSFNKFPPSLSKGNGWSVFYRLPHSVPKIPLTTLRCIPRMSSLCDVIHVLTSPSPRLIMSNDKRRADVVISRYVTCRDGWGVLSNVWNHSKKGSEINMPSLFDINFGRRVLRSLALHWGSVSESYTEGNGMVFEICKRRCLSFPDADS</sequence>
<dbReference type="AlphaFoldDB" id="A0A8X6J0G4"/>